<comment type="caution">
    <text evidence="2">The sequence shown here is derived from an EMBL/GenBank/DDBJ whole genome shotgun (WGS) entry which is preliminary data.</text>
</comment>
<protein>
    <recommendedName>
        <fullName evidence="1">Tc1-like transposase DDE domain-containing protein</fullName>
    </recommendedName>
</protein>
<dbReference type="AlphaFoldDB" id="A0A8J5IE99"/>
<dbReference type="EMBL" id="JAENGY010002023">
    <property type="protein sequence ID" value="KAG6945780.1"/>
    <property type="molecule type" value="Genomic_DNA"/>
</dbReference>
<sequence length="291" mass="33534">MTPGQKRFVVRCYQFMDIKEARIAFGIHRTRELVAKCLGIAHGTVSTVMSAYNADNTTDFEACIIAAGFLSLVNGRMEAGFVQNPIKCWNESLKRKANVEEDEDNHGNFDTPKFERWFTKLCITLKEQHGPCRIHMDGASYHKNITNKNPTMDSNRAEMHRWLTERGVCFSVKETKSDLMLRITPLKEKPKYQAQLIASLHGHFLLYTPPYHPELQPVELIWSMVKGRIARDPPTNGNDAVEKVLDQLGEITRQNWIDVYRHVQGHENKYVQRAREDSEVKLMRLEDKSSS</sequence>
<gene>
    <name evidence="2" type="ORF">JG688_00016385</name>
</gene>
<feature type="domain" description="Tc1-like transposase DDE" evidence="1">
    <location>
        <begin position="107"/>
        <end position="231"/>
    </location>
</feature>
<organism evidence="2 3">
    <name type="scientific">Phytophthora aleatoria</name>
    <dbReference type="NCBI Taxonomy" id="2496075"/>
    <lineage>
        <taxon>Eukaryota</taxon>
        <taxon>Sar</taxon>
        <taxon>Stramenopiles</taxon>
        <taxon>Oomycota</taxon>
        <taxon>Peronosporomycetes</taxon>
        <taxon>Peronosporales</taxon>
        <taxon>Peronosporaceae</taxon>
        <taxon>Phytophthora</taxon>
    </lineage>
</organism>
<dbReference type="InterPro" id="IPR038717">
    <property type="entry name" value="Tc1-like_DDE_dom"/>
</dbReference>
<accession>A0A8J5IE99</accession>
<dbReference type="Pfam" id="PF13358">
    <property type="entry name" value="DDE_3"/>
    <property type="match status" value="1"/>
</dbReference>
<name>A0A8J5IE99_9STRA</name>
<evidence type="ECO:0000313" key="2">
    <source>
        <dbReference type="EMBL" id="KAG6945780.1"/>
    </source>
</evidence>
<dbReference type="PANTHER" id="PTHR33939:SF1">
    <property type="entry name" value="DUF4371 DOMAIN-CONTAINING PROTEIN"/>
    <property type="match status" value="1"/>
</dbReference>
<keyword evidence="3" id="KW-1185">Reference proteome</keyword>
<dbReference type="PANTHER" id="PTHR33939">
    <property type="entry name" value="PROTEIN CBG22215"/>
    <property type="match status" value="1"/>
</dbReference>
<proteinExistence type="predicted"/>
<dbReference type="Proteomes" id="UP000709295">
    <property type="component" value="Unassembled WGS sequence"/>
</dbReference>
<evidence type="ECO:0000313" key="3">
    <source>
        <dbReference type="Proteomes" id="UP000709295"/>
    </source>
</evidence>
<reference evidence="2" key="1">
    <citation type="submission" date="2021-01" db="EMBL/GenBank/DDBJ databases">
        <title>Phytophthora aleatoria, a newly-described species from Pinus radiata is distinct from Phytophthora cactorum isolates based on comparative genomics.</title>
        <authorList>
            <person name="Mcdougal R."/>
            <person name="Panda P."/>
            <person name="Williams N."/>
            <person name="Studholme D.J."/>
        </authorList>
    </citation>
    <scope>NUCLEOTIDE SEQUENCE</scope>
    <source>
        <strain evidence="2">NZFS 4037</strain>
    </source>
</reference>
<evidence type="ECO:0000259" key="1">
    <source>
        <dbReference type="Pfam" id="PF13358"/>
    </source>
</evidence>